<evidence type="ECO:0008006" key="4">
    <source>
        <dbReference type="Google" id="ProtNLM"/>
    </source>
</evidence>
<evidence type="ECO:0000256" key="1">
    <source>
        <dbReference type="SAM" id="MobiDB-lite"/>
    </source>
</evidence>
<dbReference type="RefSeq" id="WP_107243876.1">
    <property type="nucleotide sequence ID" value="NZ_PYMJ01000019.1"/>
</dbReference>
<reference evidence="2 3" key="1">
    <citation type="submission" date="2018-01" db="EMBL/GenBank/DDBJ databases">
        <title>Whole genome sequencing of Histamine producing bacteria.</title>
        <authorList>
            <person name="Butler K."/>
        </authorList>
    </citation>
    <scope>NUCLEOTIDE SEQUENCE [LARGE SCALE GENOMIC DNA]</scope>
    <source>
        <strain evidence="2 3">JCM 12947</strain>
    </source>
</reference>
<keyword evidence="3" id="KW-1185">Reference proteome</keyword>
<feature type="compositionally biased region" description="Basic residues" evidence="1">
    <location>
        <begin position="42"/>
        <end position="51"/>
    </location>
</feature>
<organism evidence="2 3">
    <name type="scientific">Photobacterium frigidiphilum</name>
    <dbReference type="NCBI Taxonomy" id="264736"/>
    <lineage>
        <taxon>Bacteria</taxon>
        <taxon>Pseudomonadati</taxon>
        <taxon>Pseudomonadota</taxon>
        <taxon>Gammaproteobacteria</taxon>
        <taxon>Vibrionales</taxon>
        <taxon>Vibrionaceae</taxon>
        <taxon>Photobacterium</taxon>
    </lineage>
</organism>
<protein>
    <recommendedName>
        <fullName evidence="4">DUF5363 domain-containing protein</fullName>
    </recommendedName>
</protein>
<dbReference type="Proteomes" id="UP000240987">
    <property type="component" value="Unassembled WGS sequence"/>
</dbReference>
<evidence type="ECO:0000313" key="3">
    <source>
        <dbReference type="Proteomes" id="UP000240987"/>
    </source>
</evidence>
<dbReference type="EMBL" id="PYMJ01000019">
    <property type="protein sequence ID" value="PSU46749.1"/>
    <property type="molecule type" value="Genomic_DNA"/>
</dbReference>
<feature type="region of interest" description="Disordered" evidence="1">
    <location>
        <begin position="38"/>
        <end position="69"/>
    </location>
</feature>
<sequence>MLAWLKKYIAQYDQWCERMGFTPENRRCCAPIRYDEDDERHPKRRAAHFQQKKCDSTSGLQNKKRLYVD</sequence>
<accession>A0A2T3JD03</accession>
<name>A0A2T3JD03_9GAMM</name>
<dbReference type="OrthoDB" id="5589357at2"/>
<comment type="caution">
    <text evidence="2">The sequence shown here is derived from an EMBL/GenBank/DDBJ whole genome shotgun (WGS) entry which is preliminary data.</text>
</comment>
<evidence type="ECO:0000313" key="2">
    <source>
        <dbReference type="EMBL" id="PSU46749.1"/>
    </source>
</evidence>
<proteinExistence type="predicted"/>
<dbReference type="AlphaFoldDB" id="A0A2T3JD03"/>
<gene>
    <name evidence="2" type="ORF">C9J12_17420</name>
</gene>